<dbReference type="STRING" id="218672.SAMN04489759_103156"/>
<keyword evidence="1" id="KW-0175">Coiled coil</keyword>
<dbReference type="EMBL" id="FNBP01000003">
    <property type="protein sequence ID" value="SDF78545.1"/>
    <property type="molecule type" value="Genomic_DNA"/>
</dbReference>
<feature type="coiled-coil region" evidence="1">
    <location>
        <begin position="296"/>
        <end position="388"/>
    </location>
</feature>
<dbReference type="PANTHER" id="PTHR41259">
    <property type="entry name" value="DOUBLE-STRAND BREAK REPAIR RAD50 ATPASE, PUTATIVE-RELATED"/>
    <property type="match status" value="1"/>
</dbReference>
<reference evidence="3" key="1">
    <citation type="submission" date="2016-10" db="EMBL/GenBank/DDBJ databases">
        <authorList>
            <person name="Varghese N."/>
            <person name="Submissions S."/>
        </authorList>
    </citation>
    <scope>NUCLEOTIDE SEQUENCE [LARGE SCALE GENOMIC DNA]</scope>
    <source>
        <strain evidence="3">DSM 16477</strain>
    </source>
</reference>
<dbReference type="AlphaFoldDB" id="A0A1G7NWY4"/>
<evidence type="ECO:0000313" key="2">
    <source>
        <dbReference type="EMBL" id="SDF78545.1"/>
    </source>
</evidence>
<feature type="coiled-coil region" evidence="1">
    <location>
        <begin position="208"/>
        <end position="242"/>
    </location>
</feature>
<dbReference type="RefSeq" id="WP_093740657.1">
    <property type="nucleotide sequence ID" value="NZ_FNBP01000003.1"/>
</dbReference>
<protein>
    <submittedName>
        <fullName evidence="2">DNA repair exonuclease SbcCD ATPase subunit</fullName>
    </submittedName>
</protein>
<keyword evidence="2" id="KW-0378">Hydrolase</keyword>
<evidence type="ECO:0000313" key="3">
    <source>
        <dbReference type="Proteomes" id="UP000199399"/>
    </source>
</evidence>
<accession>A0A1G7NWY4</accession>
<dbReference type="Proteomes" id="UP000199399">
    <property type="component" value="Unassembled WGS sequence"/>
</dbReference>
<name>A0A1G7NWY4_9RHOB</name>
<dbReference type="GO" id="GO:0004527">
    <property type="term" value="F:exonuclease activity"/>
    <property type="evidence" value="ECO:0007669"/>
    <property type="project" value="UniProtKB-KW"/>
</dbReference>
<dbReference type="Gene3D" id="3.40.50.300">
    <property type="entry name" value="P-loop containing nucleotide triphosphate hydrolases"/>
    <property type="match status" value="2"/>
</dbReference>
<dbReference type="SUPFAM" id="SSF52540">
    <property type="entry name" value="P-loop containing nucleoside triphosphate hydrolases"/>
    <property type="match status" value="1"/>
</dbReference>
<feature type="coiled-coil region" evidence="1">
    <location>
        <begin position="647"/>
        <end position="731"/>
    </location>
</feature>
<keyword evidence="2" id="KW-0540">Nuclease</keyword>
<keyword evidence="2" id="KW-0269">Exonuclease</keyword>
<keyword evidence="3" id="KW-1185">Reference proteome</keyword>
<sequence>MKIRAITLNNVRRFTDPAQLTDIGDGINVLCEPNEHGKSTLFDAIQALFFKPYGSRDKDVSALRPHAGGAPEVTVEVETDDGRFTLFKRWFQKPLATVHRGGTLVAQADEAEAWIAQLLGGDAGGPSGLIWVRQGMTSLAGGSSKEEKQALEARRDLMTSVGAEVEAMTGGRRMDKALARCREELGQYATSTKRPRTGGPWKDAQEQVASLAERRDTLTATVQELQEALAERARSRRALRELEAPDAAEERRTKLETARAAHAAALRHAEEVETLARAAELARLNADSAAAQLESLRTTLAEIATAQREVRQAEATAETATKTLAEQRAAVEEAEAALKKAEANLEAAQATQRLAQRARAARDGAERRTALEARIAQAEATRAQMESAEAAAKHGPDAAALQRIETLAAELSATRAARDATATQVVARYTPGGAAILGPDGPLPDGQALPLRHATELKIEGLGTLEVRPGAGGQDDHALETATEKLRTALAQVGADDLDAARTAAATRADAQRRFGEAKAVLASLAPEGIAPLRAALAEIPDMDAEEDAPDLEEAEKALLAAQTAYSERRSAREAAAEQLAEARTEAARADALLTSLRDRLRRAEAQQAKLGDLSEDALTAQVTQTAAAFAQARAAHAEKAEGAPDLASLKAALDRATSVETQAQDEIARLRPLLARLNERISRASGDAVEERLAETTQELQAAEATLARIDHEVAVLTRLEDALQTARNEARDRYFAPIVAELKPLLQLLWPDAELTWGEESLLPHALIRNGREEPIDILSGGTQEQVALMVRLAFAKMLARAGRIAPVILDDALVFTDDDRIERMFDALHRQASDMQIIVLTCRQRAFRALGGKALCLETSAPTS</sequence>
<dbReference type="PANTHER" id="PTHR41259:SF1">
    <property type="entry name" value="DOUBLE-STRAND BREAK REPAIR RAD50 ATPASE, PUTATIVE-RELATED"/>
    <property type="match status" value="1"/>
</dbReference>
<organism evidence="2 3">
    <name type="scientific">Sulfitobacter delicatus</name>
    <dbReference type="NCBI Taxonomy" id="218672"/>
    <lineage>
        <taxon>Bacteria</taxon>
        <taxon>Pseudomonadati</taxon>
        <taxon>Pseudomonadota</taxon>
        <taxon>Alphaproteobacteria</taxon>
        <taxon>Rhodobacterales</taxon>
        <taxon>Roseobacteraceae</taxon>
        <taxon>Sulfitobacter</taxon>
    </lineage>
</organism>
<dbReference type="OrthoDB" id="7069379at2"/>
<evidence type="ECO:0000256" key="1">
    <source>
        <dbReference type="SAM" id="Coils"/>
    </source>
</evidence>
<dbReference type="InterPro" id="IPR027417">
    <property type="entry name" value="P-loop_NTPase"/>
</dbReference>
<proteinExistence type="predicted"/>
<gene>
    <name evidence="2" type="ORF">SAMN04489759_103156</name>
</gene>
<feature type="coiled-coil region" evidence="1">
    <location>
        <begin position="573"/>
        <end position="614"/>
    </location>
</feature>